<comment type="caution">
    <text evidence="3">The sequence shown here is derived from an EMBL/GenBank/DDBJ whole genome shotgun (WGS) entry which is preliminary data.</text>
</comment>
<dbReference type="SUPFAM" id="SSF51679">
    <property type="entry name" value="Bacterial luciferase-like"/>
    <property type="match status" value="1"/>
</dbReference>
<name>A0AAW4XVK3_9BURK</name>
<dbReference type="GO" id="GO:0005829">
    <property type="term" value="C:cytosol"/>
    <property type="evidence" value="ECO:0007669"/>
    <property type="project" value="TreeGrafter"/>
</dbReference>
<reference evidence="3 4" key="1">
    <citation type="submission" date="2021-11" db="EMBL/GenBank/DDBJ databases">
        <title>Genome sequence.</title>
        <authorList>
            <person name="Sun Q."/>
        </authorList>
    </citation>
    <scope>NUCLEOTIDE SEQUENCE [LARGE SCALE GENOMIC DNA]</scope>
    <source>
        <strain evidence="3 4">KCTC 12005</strain>
    </source>
</reference>
<organism evidence="3 4">
    <name type="scientific">Comamonas koreensis</name>
    <dbReference type="NCBI Taxonomy" id="160825"/>
    <lineage>
        <taxon>Bacteria</taxon>
        <taxon>Pseudomonadati</taxon>
        <taxon>Pseudomonadota</taxon>
        <taxon>Betaproteobacteria</taxon>
        <taxon>Burkholderiales</taxon>
        <taxon>Comamonadaceae</taxon>
        <taxon>Comamonas</taxon>
    </lineage>
</organism>
<gene>
    <name evidence="3" type="ORF">LPW39_06100</name>
</gene>
<comment type="similarity">
    <text evidence="1">To bacterial alkanal monooxygenase alpha and beta chains.</text>
</comment>
<accession>A0AAW4XVK3</accession>
<evidence type="ECO:0000256" key="1">
    <source>
        <dbReference type="ARBA" id="ARBA00007789"/>
    </source>
</evidence>
<dbReference type="Pfam" id="PF00296">
    <property type="entry name" value="Bac_luciferase"/>
    <property type="match status" value="1"/>
</dbReference>
<dbReference type="AlphaFoldDB" id="A0AAW4XVK3"/>
<dbReference type="EMBL" id="JAJNCT010000005">
    <property type="protein sequence ID" value="MCD2164706.1"/>
    <property type="molecule type" value="Genomic_DNA"/>
</dbReference>
<dbReference type="Gene3D" id="3.20.20.30">
    <property type="entry name" value="Luciferase-like domain"/>
    <property type="match status" value="1"/>
</dbReference>
<dbReference type="InterPro" id="IPR036661">
    <property type="entry name" value="Luciferase-like_sf"/>
</dbReference>
<dbReference type="PANTHER" id="PTHR30137">
    <property type="entry name" value="LUCIFERASE-LIKE MONOOXYGENASE"/>
    <property type="match status" value="1"/>
</dbReference>
<dbReference type="InterPro" id="IPR050766">
    <property type="entry name" value="Bact_Lucif_Oxidored"/>
</dbReference>
<feature type="domain" description="Luciferase-like" evidence="2">
    <location>
        <begin position="11"/>
        <end position="296"/>
    </location>
</feature>
<dbReference type="PANTHER" id="PTHR30137:SF20">
    <property type="entry name" value="N-ACETYL-S-ALKYLCYSTEINE MONOOXYGENASE"/>
    <property type="match status" value="1"/>
</dbReference>
<evidence type="ECO:0000313" key="3">
    <source>
        <dbReference type="EMBL" id="MCD2164706.1"/>
    </source>
</evidence>
<dbReference type="InterPro" id="IPR011251">
    <property type="entry name" value="Luciferase-like_dom"/>
</dbReference>
<dbReference type="NCBIfam" id="TIGR03558">
    <property type="entry name" value="oxido_grp_1"/>
    <property type="match status" value="1"/>
</dbReference>
<proteinExistence type="predicted"/>
<dbReference type="GO" id="GO:0016705">
    <property type="term" value="F:oxidoreductase activity, acting on paired donors, with incorporation or reduction of molecular oxygen"/>
    <property type="evidence" value="ECO:0007669"/>
    <property type="project" value="InterPro"/>
</dbReference>
<keyword evidence="4" id="KW-1185">Reference proteome</keyword>
<dbReference type="InterPro" id="IPR019949">
    <property type="entry name" value="CmoO-like"/>
</dbReference>
<protein>
    <submittedName>
        <fullName evidence="3">LLM class flavin-dependent oxidoreductase</fullName>
    </submittedName>
</protein>
<sequence>MTYRLSLLDKSPIPPGVSTAQALRSTLAMAQRAEALGYHRFWVAEHHGNPQVAGSAPEILVAWLLAHTKRIRIGSGGVMLQHYSPYKVAEVFKLLSALAPGRVDLGIGKAPGGLPQSTRALQARHDPSQPVHFDSLLSDLNGFLRDDLPAGHPLAASRALPKPSTLPQCVLLGASPDSAQLASRLGWGFSYAGHFNDDPALLASTTAAYRPLSGQAPSMAVYAFAADDRAKAEALVANVRIFKLHLPTGQSFNLPSREAAAEFAQQAGASDYRLEETHPHVIAGTADDVHAALTALHLQHGIDEFVIDTPVPFFEERLASIELIANAQPAVAELTAA</sequence>
<dbReference type="RefSeq" id="WP_230772305.1">
    <property type="nucleotide sequence ID" value="NZ_JAJNCT010000005.1"/>
</dbReference>
<evidence type="ECO:0000259" key="2">
    <source>
        <dbReference type="Pfam" id="PF00296"/>
    </source>
</evidence>
<evidence type="ECO:0000313" key="4">
    <source>
        <dbReference type="Proteomes" id="UP001199260"/>
    </source>
</evidence>
<dbReference type="Proteomes" id="UP001199260">
    <property type="component" value="Unassembled WGS sequence"/>
</dbReference>